<organism evidence="2 3">
    <name type="scientific">Stentor coeruleus</name>
    <dbReference type="NCBI Taxonomy" id="5963"/>
    <lineage>
        <taxon>Eukaryota</taxon>
        <taxon>Sar</taxon>
        <taxon>Alveolata</taxon>
        <taxon>Ciliophora</taxon>
        <taxon>Postciliodesmatophora</taxon>
        <taxon>Heterotrichea</taxon>
        <taxon>Heterotrichida</taxon>
        <taxon>Stentoridae</taxon>
        <taxon>Stentor</taxon>
    </lineage>
</organism>
<feature type="domain" description="Translation initiation factor 3 N-terminal" evidence="1">
    <location>
        <begin position="49"/>
        <end position="106"/>
    </location>
</feature>
<dbReference type="GO" id="GO:0043022">
    <property type="term" value="F:ribosome binding"/>
    <property type="evidence" value="ECO:0007669"/>
    <property type="project" value="TreeGrafter"/>
</dbReference>
<reference evidence="2 3" key="1">
    <citation type="submission" date="2016-11" db="EMBL/GenBank/DDBJ databases">
        <title>The macronuclear genome of Stentor coeruleus: a giant cell with tiny introns.</title>
        <authorList>
            <person name="Slabodnick M."/>
            <person name="Ruby J.G."/>
            <person name="Reiff S.B."/>
            <person name="Swart E.C."/>
            <person name="Gosai S."/>
            <person name="Prabakaran S."/>
            <person name="Witkowska E."/>
            <person name="Larue G.E."/>
            <person name="Fisher S."/>
            <person name="Freeman R.M."/>
            <person name="Gunawardena J."/>
            <person name="Chu W."/>
            <person name="Stover N.A."/>
            <person name="Gregory B.D."/>
            <person name="Nowacki M."/>
            <person name="Derisi J."/>
            <person name="Roy S.W."/>
            <person name="Marshall W.F."/>
            <person name="Sood P."/>
        </authorList>
    </citation>
    <scope>NUCLEOTIDE SEQUENCE [LARGE SCALE GENOMIC DNA]</scope>
    <source>
        <strain evidence="2">WM001</strain>
    </source>
</reference>
<proteinExistence type="predicted"/>
<dbReference type="GO" id="GO:0003743">
    <property type="term" value="F:translation initiation factor activity"/>
    <property type="evidence" value="ECO:0007669"/>
    <property type="project" value="InterPro"/>
</dbReference>
<dbReference type="Pfam" id="PF05198">
    <property type="entry name" value="IF3_N"/>
    <property type="match status" value="1"/>
</dbReference>
<gene>
    <name evidence="2" type="ORF">SteCoe_5373</name>
</gene>
<comment type="caution">
    <text evidence="2">The sequence shown here is derived from an EMBL/GenBank/DDBJ whole genome shotgun (WGS) entry which is preliminary data.</text>
</comment>
<evidence type="ECO:0000259" key="1">
    <source>
        <dbReference type="Pfam" id="PF05198"/>
    </source>
</evidence>
<accession>A0A1R2CSI6</accession>
<dbReference type="SUPFAM" id="SSF54364">
    <property type="entry name" value="Translation initiation factor IF3, N-terminal domain"/>
    <property type="match status" value="1"/>
</dbReference>
<evidence type="ECO:0000313" key="3">
    <source>
        <dbReference type="Proteomes" id="UP000187209"/>
    </source>
</evidence>
<keyword evidence="3" id="KW-1185">Reference proteome</keyword>
<dbReference type="EMBL" id="MPUH01000071">
    <property type="protein sequence ID" value="OMJ91945.1"/>
    <property type="molecule type" value="Genomic_DNA"/>
</dbReference>
<dbReference type="GO" id="GO:0032790">
    <property type="term" value="P:ribosome disassembly"/>
    <property type="evidence" value="ECO:0007669"/>
    <property type="project" value="TreeGrafter"/>
</dbReference>
<name>A0A1R2CSI6_9CILI</name>
<evidence type="ECO:0000313" key="2">
    <source>
        <dbReference type="EMBL" id="OMJ91945.1"/>
    </source>
</evidence>
<sequence length="334" mass="39086">MLLRRTILRAVSKNFKSLNEFSDREKKKLERVFLDDEIAEFFRWKRYPINDQISFEGEAKLISWENFKIGETSLEEAREAARNEKLDLVLVKKEPPVVRIMNYRNWILRWALQDHEIKTSYDKKKSAPIFKISHRITDADIEVKINRFNELLKTHNMIVVESSVLTTSSVDEINSLRKFEVEFPKKIRPKLSNKSVWLKIVSGEFSVKIIIKTATKEKEYAYYSLALNESSESWEKVEVFETYNHEKDEEAFMNSFLNGDFAPKNADNLIAPEVSEISQQKVSIDYIDHSLGTDFIGDDSIDNTNKEVEYVKDRIRKLLGDELAAKFLKGRLKV</sequence>
<protein>
    <recommendedName>
        <fullName evidence="1">Translation initiation factor 3 N-terminal domain-containing protein</fullName>
    </recommendedName>
</protein>
<dbReference type="Gene3D" id="3.10.20.80">
    <property type="entry name" value="Translation initiation factor 3 (IF-3), N-terminal domain"/>
    <property type="match status" value="1"/>
</dbReference>
<dbReference type="PANTHER" id="PTHR10938">
    <property type="entry name" value="TRANSLATION INITIATION FACTOR IF-3"/>
    <property type="match status" value="1"/>
</dbReference>
<dbReference type="AlphaFoldDB" id="A0A1R2CSI6"/>
<dbReference type="Proteomes" id="UP000187209">
    <property type="component" value="Unassembled WGS sequence"/>
</dbReference>
<dbReference type="InterPro" id="IPR036787">
    <property type="entry name" value="T_IF-3_N_sf"/>
</dbReference>
<dbReference type="InterPro" id="IPR001288">
    <property type="entry name" value="Translation_initiation_fac_3"/>
</dbReference>
<dbReference type="InterPro" id="IPR019814">
    <property type="entry name" value="Translation_initiation_fac_3_N"/>
</dbReference>
<dbReference type="PANTHER" id="PTHR10938:SF0">
    <property type="entry name" value="TRANSLATION INITIATION FACTOR IF-3, MITOCHONDRIAL"/>
    <property type="match status" value="1"/>
</dbReference>